<dbReference type="Proteomes" id="UP001305779">
    <property type="component" value="Unassembled WGS sequence"/>
</dbReference>
<name>A0ABR0EDC7_ZASCE</name>
<keyword evidence="2" id="KW-0732">Signal</keyword>
<dbReference type="InterPro" id="IPR001087">
    <property type="entry name" value="GDSL"/>
</dbReference>
<dbReference type="Pfam" id="PF00657">
    <property type="entry name" value="Lipase_GDSL"/>
    <property type="match status" value="1"/>
</dbReference>
<evidence type="ECO:0000313" key="3">
    <source>
        <dbReference type="EMBL" id="KAK4499505.1"/>
    </source>
</evidence>
<proteinExistence type="predicted"/>
<evidence type="ECO:0000313" key="4">
    <source>
        <dbReference type="Proteomes" id="UP001305779"/>
    </source>
</evidence>
<sequence length="342" mass="37890">MRFSVLVAAATVASATPVVKRQQAMSNPILHFFVFGDSYSSSGFNETSPAPTIAQPLGFPPLGTSPDDLLGNPLIANQTSSNGPIWPQFLTTRWNTSTTLLYDFAISGASIPDGYTDQALNIYEPKYSSLYAGDYGNMSMQIPVTNGSAGGGTLGMTWTGNTSIFASWIGINDINWCSLLFTRTPDVPFSSCLPPRLDEYFNLMDNLYITGARNFFFVNLPPLQRAPMVFEKGQKYVDNYAQGVELWNQHLLPQYIANFTASHPGVRSITYDAHTFFSTILDRPRVYGFRDNTCYSCIGCRNVTGCFWSNNYHPVWQVHDRLSRDMVANLTAVGWPGPQPIT</sequence>
<dbReference type="PANTHER" id="PTHR45648">
    <property type="entry name" value="GDSL LIPASE/ACYLHYDROLASE FAMILY PROTEIN (AFU_ORTHOLOGUE AFUA_4G14700)"/>
    <property type="match status" value="1"/>
</dbReference>
<protein>
    <recommendedName>
        <fullName evidence="5">Carbohydrate esterase family 16 protein</fullName>
    </recommendedName>
</protein>
<gene>
    <name evidence="3" type="ORF">PRZ48_010020</name>
</gene>
<reference evidence="3 4" key="1">
    <citation type="journal article" date="2023" name="G3 (Bethesda)">
        <title>A chromosome-level genome assembly of Zasmidium syzygii isolated from banana leaves.</title>
        <authorList>
            <person name="van Westerhoven A.C."/>
            <person name="Mehrabi R."/>
            <person name="Talebi R."/>
            <person name="Steentjes M.B.F."/>
            <person name="Corcolon B."/>
            <person name="Chong P.A."/>
            <person name="Kema G.H.J."/>
            <person name="Seidl M.F."/>
        </authorList>
    </citation>
    <scope>NUCLEOTIDE SEQUENCE [LARGE SCALE GENOMIC DNA]</scope>
    <source>
        <strain evidence="3 4">P124</strain>
    </source>
</reference>
<dbReference type="InterPro" id="IPR051058">
    <property type="entry name" value="GDSL_Est/Lipase"/>
</dbReference>
<dbReference type="Gene3D" id="3.40.50.1110">
    <property type="entry name" value="SGNH hydrolase"/>
    <property type="match status" value="1"/>
</dbReference>
<keyword evidence="1" id="KW-0378">Hydrolase</keyword>
<feature type="signal peptide" evidence="2">
    <location>
        <begin position="1"/>
        <end position="15"/>
    </location>
</feature>
<evidence type="ECO:0000256" key="1">
    <source>
        <dbReference type="ARBA" id="ARBA00022801"/>
    </source>
</evidence>
<evidence type="ECO:0008006" key="5">
    <source>
        <dbReference type="Google" id="ProtNLM"/>
    </source>
</evidence>
<keyword evidence="4" id="KW-1185">Reference proteome</keyword>
<comment type="caution">
    <text evidence="3">The sequence shown here is derived from an EMBL/GenBank/DDBJ whole genome shotgun (WGS) entry which is preliminary data.</text>
</comment>
<dbReference type="PANTHER" id="PTHR45648:SF22">
    <property type="entry name" value="GDSL LIPASE_ACYLHYDROLASE FAMILY PROTEIN (AFU_ORTHOLOGUE AFUA_4G14700)"/>
    <property type="match status" value="1"/>
</dbReference>
<dbReference type="InterPro" id="IPR036514">
    <property type="entry name" value="SGNH_hydro_sf"/>
</dbReference>
<organism evidence="3 4">
    <name type="scientific">Zasmidium cellare</name>
    <name type="common">Wine cellar mold</name>
    <name type="synonym">Racodium cellare</name>
    <dbReference type="NCBI Taxonomy" id="395010"/>
    <lineage>
        <taxon>Eukaryota</taxon>
        <taxon>Fungi</taxon>
        <taxon>Dikarya</taxon>
        <taxon>Ascomycota</taxon>
        <taxon>Pezizomycotina</taxon>
        <taxon>Dothideomycetes</taxon>
        <taxon>Dothideomycetidae</taxon>
        <taxon>Mycosphaerellales</taxon>
        <taxon>Mycosphaerellaceae</taxon>
        <taxon>Zasmidium</taxon>
    </lineage>
</organism>
<feature type="chain" id="PRO_5045279041" description="Carbohydrate esterase family 16 protein" evidence="2">
    <location>
        <begin position="16"/>
        <end position="342"/>
    </location>
</feature>
<accession>A0ABR0EDC7</accession>
<dbReference type="EMBL" id="JAXOVC010000007">
    <property type="protein sequence ID" value="KAK4499505.1"/>
    <property type="molecule type" value="Genomic_DNA"/>
</dbReference>
<evidence type="ECO:0000256" key="2">
    <source>
        <dbReference type="SAM" id="SignalP"/>
    </source>
</evidence>